<dbReference type="GeneID" id="65102716"/>
<accession>A0A3Q8J4D4</accession>
<organism evidence="3">
    <name type="scientific">Vombatid gammaherpesvirus 1</name>
    <dbReference type="NCBI Taxonomy" id="2052651"/>
    <lineage>
        <taxon>Viruses</taxon>
        <taxon>Duplodnaviria</taxon>
        <taxon>Heunggongvirae</taxon>
        <taxon>Peploviricota</taxon>
        <taxon>Herviviricetes</taxon>
        <taxon>Herpesvirales</taxon>
        <taxon>Orthoherpesviridae</taxon>
        <taxon>Gammaherpesvirinae</taxon>
        <taxon>Manticavirus</taxon>
        <taxon>Manticavirus vombatidgamma1</taxon>
    </lineage>
</organism>
<protein>
    <submittedName>
        <fullName evidence="3">Tegument protein</fullName>
    </submittedName>
</protein>
<reference evidence="3" key="1">
    <citation type="submission" date="2017-11" db="EMBL/GenBank/DDBJ databases">
        <title>The distinct marsupial branch of gammaherpesviruses includes novel host-derived genes seldom found in other viruses.</title>
        <authorList>
            <person name="Vaz P.K."/>
        </authorList>
    </citation>
    <scope>NUCLEOTIDE SEQUENCE</scope>
    <source>
        <strain evidence="3">V3187/11</strain>
    </source>
</reference>
<name>A0A3Q8J4D4_9GAMA</name>
<evidence type="ECO:0000256" key="1">
    <source>
        <dbReference type="ARBA" id="ARBA00022580"/>
    </source>
</evidence>
<dbReference type="Proteomes" id="UP000679767">
    <property type="component" value="Segment"/>
</dbReference>
<dbReference type="GO" id="GO:0019068">
    <property type="term" value="P:virion assembly"/>
    <property type="evidence" value="ECO:0007669"/>
    <property type="project" value="InterPro"/>
</dbReference>
<evidence type="ECO:0000313" key="3">
    <source>
        <dbReference type="EMBL" id="AZB49162.1"/>
    </source>
</evidence>
<dbReference type="Pfam" id="PF04523">
    <property type="entry name" value="Herpes_U30"/>
    <property type="match status" value="1"/>
</dbReference>
<gene>
    <name evidence="3" type="primary">ORF63</name>
</gene>
<proteinExistence type="predicted"/>
<evidence type="ECO:0000256" key="2">
    <source>
        <dbReference type="ARBA" id="ARBA00022844"/>
    </source>
</evidence>
<sequence length="951" mass="109629">MDNKKTLQYITDRLREDDDVHTLRLLFEYEMSTSNVNMIDSAQTLHNFLNSLSTKKMEHFRNIRANYVFFILKALSLDIDGRWHGVDFTKKDQRWQFLVKIYDMLINYAKTDCGAMVGRFTNLDLLGKVDAYLKDLDTYDIQHDIPPDPHRDIKYFLCIEEIYHASYVGYWKSISPKGGYTIQLKGQNVLHRWLIMEYGSKHGLMVPINKGETLETLAAKVLERRELFATGLAYRSDLDAFPIARMRVKEIVTSVTSGGTHISLDFMPILIFTSEDLKSTDVSKLFVYDFVLEALMNGISHGCSHEEVTDFLNRGILSLEELIEQIIQVATRPNAAHDVILHVKRILLTSGISLSTSTIVRGLIRVIPTSHEYSWGNMQRFYDLVDEVSLFGLFFFKCLKHASPTSISFYEMMDLMKEYTSERKARVKHRDNVCPEEFDGMIVLNSLIPRPDLVTYEAFSDFLPSNLMRIMFWSYINRRWHLDAIPDKHITVCGVQPVAPSDSIPEDEVSAYCRRLIIGTGDYDMNIVRSRFFAEKFIKHKVVPILQKIMANTLRKNSMIFQLKWLLLFAVEDVVGLNLFRYRLTLFFYELLPLMTHDSRASFVLMLKYWADINSLLEEHVGGVSFSPSLFEFLFTSTYTTLVGHLMTESRHFNDSVGVILDKATEILKLGHAMCHTNMVYDHASSEITLPISGQGEIGSHITLDNVTFQNILSYLEDSCQEYLMDLRNRFNQRLHIAYVKLLTMVEDLRFLDRYHMTINIQPVNITELENMYVRNFRVFYKAGRLFTDCCAANLKRRCRDLMEPKLIDEQILQKIILLSEDADTGREDDGKVKLFIEEIKEPLMKLGNTHEAAKTGLGAMNNEQAILLRELVNRKGASNNAPSQRELFQYTDRVNVEAMNINWKAYNRSEYQSIKRDLTYILVNVRDVLDGTHGGGACESRVGGTIQSGP</sequence>
<evidence type="ECO:0000313" key="4">
    <source>
        <dbReference type="Proteomes" id="UP000679767"/>
    </source>
</evidence>
<keyword evidence="4" id="KW-1185">Reference proteome</keyword>
<keyword evidence="2" id="KW-0946">Virion</keyword>
<dbReference type="EMBL" id="MG452721">
    <property type="protein sequence ID" value="AZB49162.1"/>
    <property type="molecule type" value="Genomic_DNA"/>
</dbReference>
<dbReference type="RefSeq" id="YP_010087432.1">
    <property type="nucleotide sequence ID" value="NC_055554.1"/>
</dbReference>
<dbReference type="GO" id="GO:0044423">
    <property type="term" value="C:virion component"/>
    <property type="evidence" value="ECO:0007669"/>
    <property type="project" value="UniProtKB-KW"/>
</dbReference>
<keyword evidence="1" id="KW-0920">Virion tegument</keyword>
<dbReference type="KEGG" id="vg:65102716"/>
<dbReference type="InterPro" id="IPR007611">
    <property type="entry name" value="Herpes_U30"/>
</dbReference>